<dbReference type="PANTHER" id="PTHR30603">
    <property type="entry name" value="RNA POLYMERASE SIGMA FACTOR RPO"/>
    <property type="match status" value="1"/>
</dbReference>
<dbReference type="SMART" id="SM00530">
    <property type="entry name" value="HTH_XRE"/>
    <property type="match status" value="1"/>
</dbReference>
<sequence length="198" mass="22638">MADEEFRLKISLRNNRLIELREDLGLNQVEMAEMIGINGATLNGYECLRDKPSYSAKGIINPVAKKIADFHGVSADWIWPNVVMQIQKNLVEKAIRGDQLQQIAAISEHEFKRLTESPESNIKSDKLPKKIRVTIHTLTKLEQFVINSRMGIDCKQLTLSEIGKKVLLSPERVRQIEAKALRKLRHPTRAKTLKKFVD</sequence>
<dbReference type="InterPro" id="IPR050239">
    <property type="entry name" value="Sigma-70_RNA_pol_init_factors"/>
</dbReference>
<evidence type="ECO:0000256" key="1">
    <source>
        <dbReference type="ARBA" id="ARBA00007788"/>
    </source>
</evidence>
<dbReference type="GO" id="GO:0006352">
    <property type="term" value="P:DNA-templated transcription initiation"/>
    <property type="evidence" value="ECO:0007669"/>
    <property type="project" value="InterPro"/>
</dbReference>
<accession>A0A0F9V3H3</accession>
<comment type="caution">
    <text evidence="3">The sequence shown here is derived from an EMBL/GenBank/DDBJ whole genome shotgun (WGS) entry which is preliminary data.</text>
</comment>
<dbReference type="InterPro" id="IPR036388">
    <property type="entry name" value="WH-like_DNA-bd_sf"/>
</dbReference>
<dbReference type="EMBL" id="LAZR01000051">
    <property type="protein sequence ID" value="KKN98539.1"/>
    <property type="molecule type" value="Genomic_DNA"/>
</dbReference>
<comment type="similarity">
    <text evidence="1">Belongs to the sigma-70 factor family.</text>
</comment>
<protein>
    <recommendedName>
        <fullName evidence="2">HTH cro/C1-type domain-containing protein</fullName>
    </recommendedName>
</protein>
<evidence type="ECO:0000313" key="3">
    <source>
        <dbReference type="EMBL" id="KKN98539.1"/>
    </source>
</evidence>
<reference evidence="3" key="1">
    <citation type="journal article" date="2015" name="Nature">
        <title>Complex archaea that bridge the gap between prokaryotes and eukaryotes.</title>
        <authorList>
            <person name="Spang A."/>
            <person name="Saw J.H."/>
            <person name="Jorgensen S.L."/>
            <person name="Zaremba-Niedzwiedzka K."/>
            <person name="Martijn J."/>
            <person name="Lind A.E."/>
            <person name="van Eijk R."/>
            <person name="Schleper C."/>
            <person name="Guy L."/>
            <person name="Ettema T.J."/>
        </authorList>
    </citation>
    <scope>NUCLEOTIDE SEQUENCE</scope>
</reference>
<dbReference type="GO" id="GO:0003677">
    <property type="term" value="F:DNA binding"/>
    <property type="evidence" value="ECO:0007669"/>
    <property type="project" value="InterPro"/>
</dbReference>
<dbReference type="SUPFAM" id="SSF47413">
    <property type="entry name" value="lambda repressor-like DNA-binding domains"/>
    <property type="match status" value="1"/>
</dbReference>
<dbReference type="PRINTS" id="PR00046">
    <property type="entry name" value="SIGMA70FCT"/>
</dbReference>
<dbReference type="AlphaFoldDB" id="A0A0F9V3H3"/>
<dbReference type="InterPro" id="IPR007630">
    <property type="entry name" value="RNA_pol_sigma70_r4"/>
</dbReference>
<dbReference type="InterPro" id="IPR013324">
    <property type="entry name" value="RNA_pol_sigma_r3/r4-like"/>
</dbReference>
<dbReference type="InterPro" id="IPR000943">
    <property type="entry name" value="RNA_pol_sigma70"/>
</dbReference>
<dbReference type="PROSITE" id="PS50943">
    <property type="entry name" value="HTH_CROC1"/>
    <property type="match status" value="1"/>
</dbReference>
<dbReference type="GO" id="GO:0003700">
    <property type="term" value="F:DNA-binding transcription factor activity"/>
    <property type="evidence" value="ECO:0007669"/>
    <property type="project" value="InterPro"/>
</dbReference>
<dbReference type="Pfam" id="PF04545">
    <property type="entry name" value="Sigma70_r4"/>
    <property type="match status" value="1"/>
</dbReference>
<proteinExistence type="inferred from homology"/>
<dbReference type="SUPFAM" id="SSF88659">
    <property type="entry name" value="Sigma3 and sigma4 domains of RNA polymerase sigma factors"/>
    <property type="match status" value="1"/>
</dbReference>
<gene>
    <name evidence="3" type="ORF">LCGC14_0146500</name>
</gene>
<dbReference type="PROSITE" id="PS00716">
    <property type="entry name" value="SIGMA70_2"/>
    <property type="match status" value="1"/>
</dbReference>
<dbReference type="Gene3D" id="1.10.10.10">
    <property type="entry name" value="Winged helix-like DNA-binding domain superfamily/Winged helix DNA-binding domain"/>
    <property type="match status" value="1"/>
</dbReference>
<feature type="domain" description="HTH cro/C1-type" evidence="2">
    <location>
        <begin position="17"/>
        <end position="78"/>
    </location>
</feature>
<dbReference type="InterPro" id="IPR001387">
    <property type="entry name" value="Cro/C1-type_HTH"/>
</dbReference>
<organism evidence="3">
    <name type="scientific">marine sediment metagenome</name>
    <dbReference type="NCBI Taxonomy" id="412755"/>
    <lineage>
        <taxon>unclassified sequences</taxon>
        <taxon>metagenomes</taxon>
        <taxon>ecological metagenomes</taxon>
    </lineage>
</organism>
<dbReference type="Gene3D" id="1.10.260.40">
    <property type="entry name" value="lambda repressor-like DNA-binding domains"/>
    <property type="match status" value="1"/>
</dbReference>
<dbReference type="InterPro" id="IPR010982">
    <property type="entry name" value="Lambda_DNA-bd_dom_sf"/>
</dbReference>
<dbReference type="PANTHER" id="PTHR30603:SF47">
    <property type="entry name" value="RNA POLYMERASE SIGMA FACTOR SIGD, CHLOROPLASTIC"/>
    <property type="match status" value="1"/>
</dbReference>
<name>A0A0F9V3H3_9ZZZZ</name>
<evidence type="ECO:0000259" key="2">
    <source>
        <dbReference type="PROSITE" id="PS50943"/>
    </source>
</evidence>
<dbReference type="CDD" id="cd00093">
    <property type="entry name" value="HTH_XRE"/>
    <property type="match status" value="1"/>
</dbReference>